<reference evidence="3" key="1">
    <citation type="submission" date="2017-04" db="EMBL/GenBank/DDBJ databases">
        <authorList>
            <person name="Varghese N."/>
            <person name="Submissions S."/>
        </authorList>
    </citation>
    <scope>NUCLEOTIDE SEQUENCE [LARGE SCALE GENOMIC DNA]</scope>
    <source>
        <strain evidence="3">USBA 82</strain>
    </source>
</reference>
<proteinExistence type="predicted"/>
<dbReference type="RefSeq" id="WP_200806656.1">
    <property type="nucleotide sequence ID" value="NZ_FXBB01000024.1"/>
</dbReference>
<evidence type="ECO:0000313" key="2">
    <source>
        <dbReference type="EMBL" id="SMG37683.1"/>
    </source>
</evidence>
<protein>
    <submittedName>
        <fullName evidence="2">Uncharacterized protein</fullName>
    </submittedName>
</protein>
<name>A0A1X7KA60_9BACT</name>
<evidence type="ECO:0000313" key="3">
    <source>
        <dbReference type="Proteomes" id="UP000193355"/>
    </source>
</evidence>
<accession>A0A1X7KA60</accession>
<evidence type="ECO:0000256" key="1">
    <source>
        <dbReference type="SAM" id="MobiDB-lite"/>
    </source>
</evidence>
<dbReference type="EMBL" id="FXBB01000024">
    <property type="protein sequence ID" value="SMG37683.1"/>
    <property type="molecule type" value="Genomic_DNA"/>
</dbReference>
<keyword evidence="3" id="KW-1185">Reference proteome</keyword>
<feature type="compositionally biased region" description="Low complexity" evidence="1">
    <location>
        <begin position="252"/>
        <end position="269"/>
    </location>
</feature>
<feature type="region of interest" description="Disordered" evidence="1">
    <location>
        <begin position="168"/>
        <end position="299"/>
    </location>
</feature>
<organism evidence="2 3">
    <name type="scientific">Dethiosulfovibrio salsuginis</name>
    <dbReference type="NCBI Taxonomy" id="561720"/>
    <lineage>
        <taxon>Bacteria</taxon>
        <taxon>Thermotogati</taxon>
        <taxon>Synergistota</taxon>
        <taxon>Synergistia</taxon>
        <taxon>Synergistales</taxon>
        <taxon>Dethiosulfovibrionaceae</taxon>
        <taxon>Dethiosulfovibrio</taxon>
    </lineage>
</organism>
<feature type="region of interest" description="Disordered" evidence="1">
    <location>
        <begin position="76"/>
        <end position="96"/>
    </location>
</feature>
<feature type="non-terminal residue" evidence="2">
    <location>
        <position position="299"/>
    </location>
</feature>
<dbReference type="Proteomes" id="UP000193355">
    <property type="component" value="Unassembled WGS sequence"/>
</dbReference>
<gene>
    <name evidence="2" type="ORF">SAMN06275492_1241</name>
</gene>
<dbReference type="AlphaFoldDB" id="A0A1X7KA60"/>
<feature type="region of interest" description="Disordered" evidence="1">
    <location>
        <begin position="13"/>
        <end position="64"/>
    </location>
</feature>
<feature type="compositionally biased region" description="Polar residues" evidence="1">
    <location>
        <begin position="171"/>
        <end position="183"/>
    </location>
</feature>
<sequence>MLIGADRLFALPNADETERIVPSSPKAKGEGHGRFESLLYNTSAQQAEVPEEAQKTRPEEGPETVASLLSDLLSTASKGGRLKMPSFATPLEDGDRTMVASKVEGTAEGDSDASLADGNAEINVEDISSSQIDDLLSSLLGPVIHKAVATEQQVPGQAEMETIETAVKAESTASEQTIKTETAGSGPAVQKDQPLVSEITAETDPLEPDRVVPRAYPSTEPQGVPTKPKSAETGSPVKAPVQSGEVAPSAKPEAAQPAPVAAEPQSQVPGQAEMETAVKAESTASEPTIKAETVESGPA</sequence>
<dbReference type="STRING" id="561720.SAMN06275492_1241"/>